<evidence type="ECO:0000313" key="2">
    <source>
        <dbReference type="Proteomes" id="UP000614350"/>
    </source>
</evidence>
<reference evidence="1" key="1">
    <citation type="journal article" date="2020" name="G3 (Bethesda)">
        <title>High-Quality Assemblies for Three Invasive Social Wasps from the &lt;i&gt;Vespula&lt;/i&gt; Genus.</title>
        <authorList>
            <person name="Harrop T.W.R."/>
            <person name="Guhlin J."/>
            <person name="McLaughlin G.M."/>
            <person name="Permina E."/>
            <person name="Stockwell P."/>
            <person name="Gilligan J."/>
            <person name="Le Lec M.F."/>
            <person name="Gruber M.A.M."/>
            <person name="Quinn O."/>
            <person name="Lovegrove M."/>
            <person name="Duncan E.J."/>
            <person name="Remnant E.J."/>
            <person name="Van Eeckhoven J."/>
            <person name="Graham B."/>
            <person name="Knapp R.A."/>
            <person name="Langford K.W."/>
            <person name="Kronenberg Z."/>
            <person name="Press M.O."/>
            <person name="Eacker S.M."/>
            <person name="Wilson-Rankin E.E."/>
            <person name="Purcell J."/>
            <person name="Lester P.J."/>
            <person name="Dearden P.K."/>
        </authorList>
    </citation>
    <scope>NUCLEOTIDE SEQUENCE</scope>
    <source>
        <strain evidence="1">Marl-1</strain>
    </source>
</reference>
<dbReference type="EMBL" id="JACSEA010000002">
    <property type="protein sequence ID" value="KAF7407951.1"/>
    <property type="molecule type" value="Genomic_DNA"/>
</dbReference>
<evidence type="ECO:0000313" key="1">
    <source>
        <dbReference type="EMBL" id="KAF7407951.1"/>
    </source>
</evidence>
<keyword evidence="2" id="KW-1185">Reference proteome</keyword>
<dbReference type="Proteomes" id="UP000614350">
    <property type="component" value="Unassembled WGS sequence"/>
</dbReference>
<gene>
    <name evidence="1" type="ORF">HZH66_002488</name>
</gene>
<organism evidence="1 2">
    <name type="scientific">Vespula vulgaris</name>
    <name type="common">Yellow jacket</name>
    <name type="synonym">Wasp</name>
    <dbReference type="NCBI Taxonomy" id="7454"/>
    <lineage>
        <taxon>Eukaryota</taxon>
        <taxon>Metazoa</taxon>
        <taxon>Ecdysozoa</taxon>
        <taxon>Arthropoda</taxon>
        <taxon>Hexapoda</taxon>
        <taxon>Insecta</taxon>
        <taxon>Pterygota</taxon>
        <taxon>Neoptera</taxon>
        <taxon>Endopterygota</taxon>
        <taxon>Hymenoptera</taxon>
        <taxon>Apocrita</taxon>
        <taxon>Aculeata</taxon>
        <taxon>Vespoidea</taxon>
        <taxon>Vespidae</taxon>
        <taxon>Vespinae</taxon>
        <taxon>Vespula</taxon>
    </lineage>
</organism>
<protein>
    <submittedName>
        <fullName evidence="1">Uncharacterized protein</fullName>
    </submittedName>
</protein>
<dbReference type="AlphaFoldDB" id="A0A834KL99"/>
<accession>A0A834KL99</accession>
<sequence>MSDSGVSRWCSMKNDFLRVVFSWNKGRQKKPLTSPHVIARRCPGIFVWPAFPSGLPRLPSDDPRPIYVE</sequence>
<proteinExistence type="predicted"/>
<name>A0A834KL99_VESVU</name>
<comment type="caution">
    <text evidence="1">The sequence shown here is derived from an EMBL/GenBank/DDBJ whole genome shotgun (WGS) entry which is preliminary data.</text>
</comment>